<dbReference type="PANTHER" id="PTHR31250:SF27">
    <property type="entry name" value="IQ DOMAIN-CONTAINING PROTEIN IQM5"/>
    <property type="match status" value="1"/>
</dbReference>
<accession>A0A9W7CYJ1</accession>
<evidence type="ECO:0000256" key="1">
    <source>
        <dbReference type="ARBA" id="ARBA00004123"/>
    </source>
</evidence>
<comment type="subcellular location">
    <subcellularLocation>
        <location evidence="2">Cytoplasm</location>
    </subcellularLocation>
    <subcellularLocation>
        <location evidence="1">Nucleus</location>
    </subcellularLocation>
</comment>
<dbReference type="OrthoDB" id="7344096at2759"/>
<dbReference type="Proteomes" id="UP001165121">
    <property type="component" value="Unassembled WGS sequence"/>
</dbReference>
<keyword evidence="7" id="KW-1185">Reference proteome</keyword>
<gene>
    <name evidence="6" type="ORF">Pfra01_001835200</name>
</gene>
<dbReference type="PANTHER" id="PTHR31250">
    <property type="entry name" value="IQ DOMAIN-CONTAINING PROTEIN IQM3"/>
    <property type="match status" value="1"/>
</dbReference>
<evidence type="ECO:0000256" key="2">
    <source>
        <dbReference type="ARBA" id="ARBA00004496"/>
    </source>
</evidence>
<feature type="region of interest" description="Disordered" evidence="5">
    <location>
        <begin position="328"/>
        <end position="350"/>
    </location>
</feature>
<dbReference type="InterPro" id="IPR044159">
    <property type="entry name" value="IQM"/>
</dbReference>
<evidence type="ECO:0000256" key="5">
    <source>
        <dbReference type="SAM" id="MobiDB-lite"/>
    </source>
</evidence>
<organism evidence="6 7">
    <name type="scientific">Phytophthora fragariaefolia</name>
    <dbReference type="NCBI Taxonomy" id="1490495"/>
    <lineage>
        <taxon>Eukaryota</taxon>
        <taxon>Sar</taxon>
        <taxon>Stramenopiles</taxon>
        <taxon>Oomycota</taxon>
        <taxon>Peronosporomycetes</taxon>
        <taxon>Peronosporales</taxon>
        <taxon>Peronosporaceae</taxon>
        <taxon>Phytophthora</taxon>
    </lineage>
</organism>
<evidence type="ECO:0000313" key="7">
    <source>
        <dbReference type="Proteomes" id="UP001165121"/>
    </source>
</evidence>
<keyword evidence="3" id="KW-0963">Cytoplasm</keyword>
<sequence>MQTIVSTCQFYNLPEGVATEITPRAALPTMLLVDTKPMIHATPERIGLVQLAKAFPSQSQPSGGNDGTAVNLGAARWGQLRTRMGRLMRGMKRCRRRSADGERELLCGASILHKDFWLEALDEQHRYGFNLRAFHKAWKHEMAEGANSSEDASFFHWLDHGKGSTLELPECSQQELRSTHVEYCTAEQRKQYELEFVSTEEGVRVHYAASGRLVHTDERSKWIFVMDLSGHMYLGRKRKGHFHHSSFVSGAPIFAAGKIIIKNGVIIAIEPHSGHFKPRLENLLSLCSMLANHNVDIDDIAFVKPKKWTCEWPFPSQPDVELEDFAGASDTDYGADKSDSEEPQTLLPEL</sequence>
<proteinExistence type="predicted"/>
<evidence type="ECO:0000256" key="3">
    <source>
        <dbReference type="ARBA" id="ARBA00022490"/>
    </source>
</evidence>
<dbReference type="GO" id="GO:0005634">
    <property type="term" value="C:nucleus"/>
    <property type="evidence" value="ECO:0007669"/>
    <property type="project" value="UniProtKB-SubCell"/>
</dbReference>
<evidence type="ECO:0000313" key="6">
    <source>
        <dbReference type="EMBL" id="GMF48005.1"/>
    </source>
</evidence>
<dbReference type="EMBL" id="BSXT01002263">
    <property type="protein sequence ID" value="GMF48005.1"/>
    <property type="molecule type" value="Genomic_DNA"/>
</dbReference>
<dbReference type="GO" id="GO:0005737">
    <property type="term" value="C:cytoplasm"/>
    <property type="evidence" value="ECO:0007669"/>
    <property type="project" value="UniProtKB-SubCell"/>
</dbReference>
<dbReference type="AlphaFoldDB" id="A0A9W7CYJ1"/>
<evidence type="ECO:0000256" key="4">
    <source>
        <dbReference type="ARBA" id="ARBA00023242"/>
    </source>
</evidence>
<protein>
    <submittedName>
        <fullName evidence="6">Unnamed protein product</fullName>
    </submittedName>
</protein>
<comment type="caution">
    <text evidence="6">The sequence shown here is derived from an EMBL/GenBank/DDBJ whole genome shotgun (WGS) entry which is preliminary data.</text>
</comment>
<keyword evidence="4" id="KW-0539">Nucleus</keyword>
<name>A0A9W7CYJ1_9STRA</name>
<reference evidence="6" key="1">
    <citation type="submission" date="2023-04" db="EMBL/GenBank/DDBJ databases">
        <title>Phytophthora fragariaefolia NBRC 109709.</title>
        <authorList>
            <person name="Ichikawa N."/>
            <person name="Sato H."/>
            <person name="Tonouchi N."/>
        </authorList>
    </citation>
    <scope>NUCLEOTIDE SEQUENCE</scope>
    <source>
        <strain evidence="6">NBRC 109709</strain>
    </source>
</reference>